<feature type="transmembrane region" description="Helical" evidence="7">
    <location>
        <begin position="398"/>
        <end position="416"/>
    </location>
</feature>
<evidence type="ECO:0000313" key="10">
    <source>
        <dbReference type="Proteomes" id="UP001296104"/>
    </source>
</evidence>
<keyword evidence="10" id="KW-1185">Reference proteome</keyword>
<dbReference type="Pfam" id="PF07690">
    <property type="entry name" value="MFS_1"/>
    <property type="match status" value="1"/>
</dbReference>
<proteinExistence type="predicted"/>
<feature type="domain" description="Major facilitator superfamily (MFS) profile" evidence="8">
    <location>
        <begin position="69"/>
        <end position="490"/>
    </location>
</feature>
<protein>
    <submittedName>
        <fullName evidence="9">High-affinity nicotinic acid transporter</fullName>
    </submittedName>
</protein>
<evidence type="ECO:0000259" key="8">
    <source>
        <dbReference type="PROSITE" id="PS50850"/>
    </source>
</evidence>
<evidence type="ECO:0000313" key="9">
    <source>
        <dbReference type="EMBL" id="CAK4029530.1"/>
    </source>
</evidence>
<dbReference type="PANTHER" id="PTHR43791:SF51">
    <property type="entry name" value="MAJOR FACILITATOR SUPERFAMILY (MFS) PROFILE DOMAIN-CONTAINING PROTEIN"/>
    <property type="match status" value="1"/>
</dbReference>
<dbReference type="FunFam" id="1.20.1250.20:FF:000722">
    <property type="entry name" value="MFS general substrate transporter"/>
    <property type="match status" value="1"/>
</dbReference>
<evidence type="ECO:0000256" key="2">
    <source>
        <dbReference type="ARBA" id="ARBA00022448"/>
    </source>
</evidence>
<feature type="transmembrane region" description="Helical" evidence="7">
    <location>
        <begin position="69"/>
        <end position="93"/>
    </location>
</feature>
<sequence length="499" mass="55041">METCTPPERPEVSRTPLSPQLLPPITTQLNMEKHLQAVEVAKTPSSHSSVSEIDPETSKSAYRKADRRVLLWYSFVYLIMRIHVSNITNTAIINVEEGDGIKHQLGDLSSSQWAWVISIFYYPYMFAEPASTLLLKRLSPRVWMSRIMITWGIISMCQGATQNYGSMLAVRFLLGLAEAGYYPGVLYHLSFWYPAKSMALRIAFFYACGQFSGTISGLLAYGISFINGAGGLAGWRWVFLIEGIPAILCGIYTFFFLPNYPETSHFLTPQEQQAILSNLPATQPSAQAKTWNPEQFKSVFKDPTTLSFTLVWICHAIGGWGVSTVLPTVIYDLGLTDSAVAQLMTMPTYAFGCLSLILIGYIIQQRLLIPWTAAIALEIIACACYIALILIQSPVGKYILVSIATACSICIYPILWPERIRAAHGTTSAGLTIGLTNAAAQFSGILGPRVYESKYGPTYRVSFAASIGLLVGAIVAIAASWFLVRRQDRKGEAFGEERA</sequence>
<accession>A0AAI8Z0C3</accession>
<dbReference type="Proteomes" id="UP001296104">
    <property type="component" value="Unassembled WGS sequence"/>
</dbReference>
<dbReference type="InterPro" id="IPR036259">
    <property type="entry name" value="MFS_trans_sf"/>
</dbReference>
<evidence type="ECO:0000256" key="1">
    <source>
        <dbReference type="ARBA" id="ARBA00004141"/>
    </source>
</evidence>
<dbReference type="InterPro" id="IPR020846">
    <property type="entry name" value="MFS_dom"/>
</dbReference>
<evidence type="ECO:0000256" key="4">
    <source>
        <dbReference type="ARBA" id="ARBA00022989"/>
    </source>
</evidence>
<evidence type="ECO:0000256" key="3">
    <source>
        <dbReference type="ARBA" id="ARBA00022692"/>
    </source>
</evidence>
<gene>
    <name evidence="9" type="ORF">LECACI_7A005275</name>
</gene>
<keyword evidence="4 7" id="KW-1133">Transmembrane helix</keyword>
<evidence type="ECO:0000256" key="6">
    <source>
        <dbReference type="SAM" id="MobiDB-lite"/>
    </source>
</evidence>
<organism evidence="9 10">
    <name type="scientific">Lecanosticta acicola</name>
    <dbReference type="NCBI Taxonomy" id="111012"/>
    <lineage>
        <taxon>Eukaryota</taxon>
        <taxon>Fungi</taxon>
        <taxon>Dikarya</taxon>
        <taxon>Ascomycota</taxon>
        <taxon>Pezizomycotina</taxon>
        <taxon>Dothideomycetes</taxon>
        <taxon>Dothideomycetidae</taxon>
        <taxon>Mycosphaerellales</taxon>
        <taxon>Mycosphaerellaceae</taxon>
        <taxon>Lecanosticta</taxon>
    </lineage>
</organism>
<keyword evidence="5 7" id="KW-0472">Membrane</keyword>
<feature type="transmembrane region" description="Helical" evidence="7">
    <location>
        <begin position="369"/>
        <end position="391"/>
    </location>
</feature>
<dbReference type="SUPFAM" id="SSF103473">
    <property type="entry name" value="MFS general substrate transporter"/>
    <property type="match status" value="1"/>
</dbReference>
<dbReference type="AlphaFoldDB" id="A0AAI8Z0C3"/>
<feature type="transmembrane region" description="Helical" evidence="7">
    <location>
        <begin position="343"/>
        <end position="363"/>
    </location>
</feature>
<feature type="transmembrane region" description="Helical" evidence="7">
    <location>
        <begin position="113"/>
        <end position="135"/>
    </location>
</feature>
<comment type="subcellular location">
    <subcellularLocation>
        <location evidence="1">Membrane</location>
        <topology evidence="1">Multi-pass membrane protein</topology>
    </subcellularLocation>
</comment>
<feature type="transmembrane region" description="Helical" evidence="7">
    <location>
        <begin position="202"/>
        <end position="225"/>
    </location>
</feature>
<dbReference type="PROSITE" id="PS50850">
    <property type="entry name" value="MFS"/>
    <property type="match status" value="1"/>
</dbReference>
<dbReference type="InterPro" id="IPR011701">
    <property type="entry name" value="MFS"/>
</dbReference>
<reference evidence="9" key="1">
    <citation type="submission" date="2023-11" db="EMBL/GenBank/DDBJ databases">
        <authorList>
            <person name="Alioto T."/>
            <person name="Alioto T."/>
            <person name="Gomez Garrido J."/>
        </authorList>
    </citation>
    <scope>NUCLEOTIDE SEQUENCE</scope>
</reference>
<keyword evidence="3 7" id="KW-0812">Transmembrane</keyword>
<comment type="caution">
    <text evidence="9">The sequence shown here is derived from an EMBL/GenBank/DDBJ whole genome shotgun (WGS) entry which is preliminary data.</text>
</comment>
<feature type="region of interest" description="Disordered" evidence="6">
    <location>
        <begin position="1"/>
        <end position="23"/>
    </location>
</feature>
<evidence type="ECO:0000256" key="7">
    <source>
        <dbReference type="SAM" id="Phobius"/>
    </source>
</evidence>
<dbReference type="EMBL" id="CAVMBE010000033">
    <property type="protein sequence ID" value="CAK4029530.1"/>
    <property type="molecule type" value="Genomic_DNA"/>
</dbReference>
<feature type="transmembrane region" description="Helical" evidence="7">
    <location>
        <begin position="310"/>
        <end position="331"/>
    </location>
</feature>
<feature type="transmembrane region" description="Helical" evidence="7">
    <location>
        <begin position="164"/>
        <end position="182"/>
    </location>
</feature>
<dbReference type="Gene3D" id="1.20.1250.20">
    <property type="entry name" value="MFS general substrate transporter like domains"/>
    <property type="match status" value="2"/>
</dbReference>
<dbReference type="PANTHER" id="PTHR43791">
    <property type="entry name" value="PERMEASE-RELATED"/>
    <property type="match status" value="1"/>
</dbReference>
<feature type="transmembrane region" description="Helical" evidence="7">
    <location>
        <begin position="237"/>
        <end position="257"/>
    </location>
</feature>
<name>A0AAI8Z0C3_9PEZI</name>
<dbReference type="GO" id="GO:0022857">
    <property type="term" value="F:transmembrane transporter activity"/>
    <property type="evidence" value="ECO:0007669"/>
    <property type="project" value="InterPro"/>
</dbReference>
<feature type="transmembrane region" description="Helical" evidence="7">
    <location>
        <begin position="463"/>
        <end position="484"/>
    </location>
</feature>
<keyword evidence="2" id="KW-0813">Transport</keyword>
<dbReference type="GO" id="GO:0016020">
    <property type="term" value="C:membrane"/>
    <property type="evidence" value="ECO:0007669"/>
    <property type="project" value="UniProtKB-SubCell"/>
</dbReference>
<evidence type="ECO:0000256" key="5">
    <source>
        <dbReference type="ARBA" id="ARBA00023136"/>
    </source>
</evidence>